<dbReference type="EMBL" id="MU069866">
    <property type="protein sequence ID" value="KAF5832518.1"/>
    <property type="molecule type" value="Genomic_DNA"/>
</dbReference>
<proteinExistence type="inferred from homology"/>
<protein>
    <recommendedName>
        <fullName evidence="7">Annexin</fullName>
    </recommendedName>
</protein>
<name>A0ABQ7GD30_DUNSA</name>
<comment type="caution">
    <text evidence="5">The sequence shown here is derived from an EMBL/GenBank/DDBJ whole genome shotgun (WGS) entry which is preliminary data.</text>
</comment>
<evidence type="ECO:0008006" key="7">
    <source>
        <dbReference type="Google" id="ProtNLM"/>
    </source>
</evidence>
<evidence type="ECO:0000256" key="1">
    <source>
        <dbReference type="ARBA" id="ARBA00007831"/>
    </source>
</evidence>
<feature type="compositionally biased region" description="Pro residues" evidence="4">
    <location>
        <begin position="340"/>
        <end position="376"/>
    </location>
</feature>
<organism evidence="5 6">
    <name type="scientific">Dunaliella salina</name>
    <name type="common">Green alga</name>
    <name type="synonym">Protococcus salinus</name>
    <dbReference type="NCBI Taxonomy" id="3046"/>
    <lineage>
        <taxon>Eukaryota</taxon>
        <taxon>Viridiplantae</taxon>
        <taxon>Chlorophyta</taxon>
        <taxon>core chlorophytes</taxon>
        <taxon>Chlorophyceae</taxon>
        <taxon>CS clade</taxon>
        <taxon>Chlamydomonadales</taxon>
        <taxon>Dunaliellaceae</taxon>
        <taxon>Dunaliella</taxon>
    </lineage>
</organism>
<feature type="compositionally biased region" description="Low complexity" evidence="4">
    <location>
        <begin position="576"/>
        <end position="585"/>
    </location>
</feature>
<dbReference type="InterPro" id="IPR037104">
    <property type="entry name" value="Annexin_sf"/>
</dbReference>
<keyword evidence="2" id="KW-0677">Repeat</keyword>
<feature type="compositionally biased region" description="Polar residues" evidence="4">
    <location>
        <begin position="323"/>
        <end position="333"/>
    </location>
</feature>
<reference evidence="5" key="2">
    <citation type="submission" date="2020-06" db="EMBL/GenBank/DDBJ databases">
        <authorList>
            <consortium name="DOE Joint Genome Institute"/>
            <person name="Calhoun S."/>
            <person name="Polle J.E."/>
            <person name="Mckie-Krisberg Z."/>
            <person name="Prochnik S."/>
            <person name="Neofotis P."/>
            <person name="Yim W.C."/>
            <person name="Hathwaik L.T."/>
            <person name="Jenkins J."/>
            <person name="Molina H."/>
            <person name="Bunkenborg J."/>
            <person name="Grigoriev I.V."/>
            <person name="Barry K."/>
            <person name="Schmutz J."/>
            <person name="Jin E."/>
            <person name="Cushman J.C."/>
            <person name="Magnuson J.K."/>
        </authorList>
    </citation>
    <scope>NUCLEOTIDE SEQUENCE</scope>
    <source>
        <strain evidence="5">CCAP 19/18</strain>
    </source>
</reference>
<dbReference type="PRINTS" id="PR00196">
    <property type="entry name" value="ANNEXIN"/>
</dbReference>
<dbReference type="SUPFAM" id="SSF47874">
    <property type="entry name" value="Annexin"/>
    <property type="match status" value="1"/>
</dbReference>
<dbReference type="PANTHER" id="PTHR10502">
    <property type="entry name" value="ANNEXIN"/>
    <property type="match status" value="1"/>
</dbReference>
<sequence length="585" mass="62471">MPALFDPVHDAELLRKATKSSWSTDHKLLIHVVAENERTSDQLQELRRTFLKEYKMCPIEAVQKATNLPHQSTYSMALVATLLTPEEFAAQSLYLAMAGLGTDERAMIQILAHSTKEEVELIKKTYLRMYSKTLESDIVDDTSGKEKEFFVGLINAPRSHVDVAAAQAEIDRDVKELYIAGQGRWSSDISAFVQIITKHDNEYLAALNLAYGRAYGDTLQRAVEKEISKSVLANGMEAMIMDRADYYASELNRAITGAGTDTDTLTRIIATQRHTMPTICHRYMTKYGKNLRQHLDQENAVNGTQYGKVLQSMLKVAEATGQGVPTGSSSKPQASAEPSKPAPTHYPPPTAEPSKPAPSYYPPPPAEHSKPPPPSLPGILYAAPGYPSLEGLSLGDKPGYPPAPVPGGHPPAYPPPGYPPAPFGAPPPGHPPQFYGAPPPGAPPPGYPPPYGAPPPGAPPPGYPPAPFGAPPPGAPPPGYPPPPYGAPPPHGPPPGYPPAPFGAPPPAYGAPPPGYPPAPYEGRSGYGSSYNSSSQYAPNLHYPPTGYPATYPPPGAYNPGTKHKKDKKKKKKKGSSSSSSSSSD</sequence>
<dbReference type="PANTHER" id="PTHR10502:SF102">
    <property type="entry name" value="ANNEXIN B11"/>
    <property type="match status" value="1"/>
</dbReference>
<dbReference type="Pfam" id="PF00191">
    <property type="entry name" value="Annexin"/>
    <property type="match status" value="2"/>
</dbReference>
<keyword evidence="6" id="KW-1185">Reference proteome</keyword>
<dbReference type="SMART" id="SM00335">
    <property type="entry name" value="ANX"/>
    <property type="match status" value="1"/>
</dbReference>
<dbReference type="Proteomes" id="UP000815325">
    <property type="component" value="Unassembled WGS sequence"/>
</dbReference>
<evidence type="ECO:0000256" key="3">
    <source>
        <dbReference type="ARBA" id="ARBA00023216"/>
    </source>
</evidence>
<dbReference type="EMBL" id="MU069866">
    <property type="protein sequence ID" value="KAF5832517.1"/>
    <property type="molecule type" value="Genomic_DNA"/>
</dbReference>
<evidence type="ECO:0000313" key="6">
    <source>
        <dbReference type="Proteomes" id="UP000815325"/>
    </source>
</evidence>
<dbReference type="InterPro" id="IPR018502">
    <property type="entry name" value="Annexin_repeat"/>
</dbReference>
<evidence type="ECO:0000256" key="4">
    <source>
        <dbReference type="SAM" id="MobiDB-lite"/>
    </source>
</evidence>
<keyword evidence="3" id="KW-0041">Annexin</keyword>
<comment type="similarity">
    <text evidence="1">Belongs to the annexin family.</text>
</comment>
<dbReference type="Gene3D" id="1.10.220.10">
    <property type="entry name" value="Annexin"/>
    <property type="match status" value="4"/>
</dbReference>
<dbReference type="PROSITE" id="PS51897">
    <property type="entry name" value="ANNEXIN_2"/>
    <property type="match status" value="1"/>
</dbReference>
<accession>A0ABQ7GD30</accession>
<feature type="compositionally biased region" description="Low complexity" evidence="4">
    <location>
        <begin position="521"/>
        <end position="535"/>
    </location>
</feature>
<reference evidence="5" key="1">
    <citation type="submission" date="2017-08" db="EMBL/GenBank/DDBJ databases">
        <authorList>
            <person name="Polle J.E."/>
            <person name="Barry K."/>
            <person name="Cushman J."/>
            <person name="Schmutz J."/>
            <person name="Tran D."/>
            <person name="Hathwaick L.T."/>
            <person name="Yim W.C."/>
            <person name="Jenkins J."/>
            <person name="Mckie-Krisberg Z.M."/>
            <person name="Prochnik S."/>
            <person name="Lindquist E."/>
            <person name="Dockter R.B."/>
            <person name="Adam C."/>
            <person name="Molina H."/>
            <person name="Bunkerborg J."/>
            <person name="Jin E."/>
            <person name="Buchheim M."/>
            <person name="Magnuson J."/>
        </authorList>
    </citation>
    <scope>NUCLEOTIDE SEQUENCE</scope>
    <source>
        <strain evidence="5">CCAP 19/18</strain>
    </source>
</reference>
<dbReference type="InterPro" id="IPR001464">
    <property type="entry name" value="Annexin"/>
</dbReference>
<feature type="region of interest" description="Disordered" evidence="4">
    <location>
        <begin position="320"/>
        <end position="585"/>
    </location>
</feature>
<evidence type="ECO:0000313" key="5">
    <source>
        <dbReference type="EMBL" id="KAF5832518.1"/>
    </source>
</evidence>
<feature type="compositionally biased region" description="Pro residues" evidence="4">
    <location>
        <begin position="399"/>
        <end position="520"/>
    </location>
</feature>
<evidence type="ECO:0000256" key="2">
    <source>
        <dbReference type="ARBA" id="ARBA00022737"/>
    </source>
</evidence>
<gene>
    <name evidence="5" type="ORF">DUNSADRAFT_11555</name>
</gene>
<feature type="compositionally biased region" description="Basic residues" evidence="4">
    <location>
        <begin position="562"/>
        <end position="575"/>
    </location>
</feature>